<gene>
    <name evidence="5" type="ORF">GX51_03979</name>
</gene>
<reference evidence="5 6" key="1">
    <citation type="submission" date="2017-10" db="EMBL/GenBank/DDBJ databases">
        <title>Comparative genomics in systemic dimorphic fungi from Ajellomycetaceae.</title>
        <authorList>
            <person name="Munoz J.F."/>
            <person name="Mcewen J.G."/>
            <person name="Clay O.K."/>
            <person name="Cuomo C.A."/>
        </authorList>
    </citation>
    <scope>NUCLEOTIDE SEQUENCE [LARGE SCALE GENOMIC DNA]</scope>
    <source>
        <strain evidence="5 6">UAMH130</strain>
    </source>
</reference>
<dbReference type="GO" id="GO:0016460">
    <property type="term" value="C:myosin II complex"/>
    <property type="evidence" value="ECO:0007669"/>
    <property type="project" value="TreeGrafter"/>
</dbReference>
<evidence type="ECO:0000313" key="5">
    <source>
        <dbReference type="EMBL" id="PGH03554.1"/>
    </source>
</evidence>
<dbReference type="AlphaFoldDB" id="A0A2B7WW00"/>
<dbReference type="STRING" id="2060905.A0A2B7WW00"/>
<keyword evidence="2" id="KW-0677">Repeat</keyword>
<evidence type="ECO:0000256" key="2">
    <source>
        <dbReference type="ARBA" id="ARBA00022737"/>
    </source>
</evidence>
<dbReference type="InterPro" id="IPR011992">
    <property type="entry name" value="EF-hand-dom_pair"/>
</dbReference>
<proteinExistence type="predicted"/>
<protein>
    <recommendedName>
        <fullName evidence="1">Calmodulin</fullName>
    </recommendedName>
</protein>
<feature type="region of interest" description="Disordered" evidence="4">
    <location>
        <begin position="45"/>
        <end position="86"/>
    </location>
</feature>
<keyword evidence="6" id="KW-1185">Reference proteome</keyword>
<dbReference type="InterPro" id="IPR050230">
    <property type="entry name" value="CALM/Myosin/TropC-like"/>
</dbReference>
<dbReference type="Gene3D" id="1.10.238.10">
    <property type="entry name" value="EF-hand"/>
    <property type="match status" value="2"/>
</dbReference>
<dbReference type="PANTHER" id="PTHR23048">
    <property type="entry name" value="MYOSIN LIGHT CHAIN 1, 3"/>
    <property type="match status" value="1"/>
</dbReference>
<sequence>MVIVADLRLQNAKPDVTARSLSQITPPRAFTDDINPNSCQLLADQSIKNKPPQPPPKRRPAPSSSATPKEKRTRQSKLAKENDITGDEEAEIKEAFHLFSTKSDEYRAEKEGVIKTQDVRRALIALGLPPADQKELASILSAVDPTSTGVVTYEPFLSVCALKLHARSDDAIAAEVEHAYKLFTRGTAGPISVAHLKRVARDLKEDVSEELLRDMVREANGGDALHAGVSLEQFREVMMRAGVF</sequence>
<comment type="caution">
    <text evidence="5">The sequence shown here is derived from an EMBL/GenBank/DDBJ whole genome shotgun (WGS) entry which is preliminary data.</text>
</comment>
<accession>A0A2B7WW00</accession>
<evidence type="ECO:0000256" key="1">
    <source>
        <dbReference type="ARBA" id="ARBA00020786"/>
    </source>
</evidence>
<dbReference type="PANTHER" id="PTHR23048:SF59">
    <property type="entry name" value="EF-HAND SUPERFAMILY PROTEIN"/>
    <property type="match status" value="1"/>
</dbReference>
<keyword evidence="3" id="KW-0106">Calcium</keyword>
<evidence type="ECO:0000313" key="6">
    <source>
        <dbReference type="Proteomes" id="UP000224080"/>
    </source>
</evidence>
<evidence type="ECO:0000256" key="3">
    <source>
        <dbReference type="ARBA" id="ARBA00022837"/>
    </source>
</evidence>
<name>A0A2B7WW00_9EURO</name>
<dbReference type="SUPFAM" id="SSF47473">
    <property type="entry name" value="EF-hand"/>
    <property type="match status" value="1"/>
</dbReference>
<dbReference type="OrthoDB" id="26525at2759"/>
<dbReference type="FunFam" id="1.10.238.10:FF:000001">
    <property type="entry name" value="Calmodulin 1"/>
    <property type="match status" value="1"/>
</dbReference>
<dbReference type="EMBL" id="PDNC01000047">
    <property type="protein sequence ID" value="PGH03554.1"/>
    <property type="molecule type" value="Genomic_DNA"/>
</dbReference>
<organism evidence="5 6">
    <name type="scientific">Blastomyces parvus</name>
    <dbReference type="NCBI Taxonomy" id="2060905"/>
    <lineage>
        <taxon>Eukaryota</taxon>
        <taxon>Fungi</taxon>
        <taxon>Dikarya</taxon>
        <taxon>Ascomycota</taxon>
        <taxon>Pezizomycotina</taxon>
        <taxon>Eurotiomycetes</taxon>
        <taxon>Eurotiomycetidae</taxon>
        <taxon>Onygenales</taxon>
        <taxon>Ajellomycetaceae</taxon>
        <taxon>Blastomyces</taxon>
    </lineage>
</organism>
<evidence type="ECO:0000256" key="4">
    <source>
        <dbReference type="SAM" id="MobiDB-lite"/>
    </source>
</evidence>
<dbReference type="Proteomes" id="UP000224080">
    <property type="component" value="Unassembled WGS sequence"/>
</dbReference>